<evidence type="ECO:0000256" key="8">
    <source>
        <dbReference type="ARBA" id="ARBA00038120"/>
    </source>
</evidence>
<dbReference type="GO" id="GO:0016757">
    <property type="term" value="F:glycosyltransferase activity"/>
    <property type="evidence" value="ECO:0007669"/>
    <property type="project" value="UniProtKB-KW"/>
</dbReference>
<keyword evidence="5" id="KW-0472">Membrane</keyword>
<dbReference type="Proteomes" id="UP000554284">
    <property type="component" value="Unassembled WGS sequence"/>
</dbReference>
<protein>
    <recommendedName>
        <fullName evidence="9">4,4'-diaponeurosporenoate glycosyltransferase</fullName>
    </recommendedName>
</protein>
<dbReference type="SUPFAM" id="SSF53448">
    <property type="entry name" value="Nucleotide-diphospho-sugar transferases"/>
    <property type="match status" value="1"/>
</dbReference>
<evidence type="ECO:0000256" key="3">
    <source>
        <dbReference type="ARBA" id="ARBA00022676"/>
    </source>
</evidence>
<comment type="function">
    <text evidence="6">Catalyzes the glycosylation of 4,4'-diaponeurosporenoate, i.e. the esterification of glucose at the C1'' position with the carboxyl group of 4,4'-diaponeurosporenic acid, to form glycosyl-4,4'-diaponeurosporenoate. This is a step in the biosynthesis of staphyloxanthin, an orange pigment present in most staphylococci strains.</text>
</comment>
<dbReference type="CDD" id="cd00761">
    <property type="entry name" value="Glyco_tranf_GTA_type"/>
    <property type="match status" value="1"/>
</dbReference>
<evidence type="ECO:0000256" key="4">
    <source>
        <dbReference type="ARBA" id="ARBA00022679"/>
    </source>
</evidence>
<dbReference type="EMBL" id="JAAXPF010000009">
    <property type="protein sequence ID" value="NKY69418.1"/>
    <property type="molecule type" value="Genomic_DNA"/>
</dbReference>
<keyword evidence="3" id="KW-0328">Glycosyltransferase</keyword>
<reference evidence="11 12" key="1">
    <citation type="submission" date="2020-04" db="EMBL/GenBank/DDBJ databases">
        <title>MicrobeNet Type strains.</title>
        <authorList>
            <person name="Nicholson A.C."/>
        </authorList>
    </citation>
    <scope>NUCLEOTIDE SEQUENCE [LARGE SCALE GENOMIC DNA]</scope>
    <source>
        <strain evidence="11 12">ATCC 700355</strain>
    </source>
</reference>
<evidence type="ECO:0000256" key="7">
    <source>
        <dbReference type="ARBA" id="ARBA00037904"/>
    </source>
</evidence>
<evidence type="ECO:0000256" key="2">
    <source>
        <dbReference type="ARBA" id="ARBA00022475"/>
    </source>
</evidence>
<sequence length="264" mass="28470">MGRCFLYWCPYTFPMPTIAVVIPCRNDAALLDRCLASFDAQTRPADVVVVVDNGSTDASADAARAHGAEVVAEPRRGITWAGAAGYDRAAQLGADIIVRTDADAHVPPDYLAVLESLWHCAASDVVGVTGPAEFDGVPAVVSRAYLGAYRYSVGSALGHPPLFGTNCSFRARWWVSVRETLDLADTRAHDDMQLSFAVRPGETVLFAPGLVVGMDSRALRGGRQLVTRFRRGWHSMMRGFATSPPWRRLPGRWAISGPNVGAAL</sequence>
<dbReference type="GO" id="GO:0005886">
    <property type="term" value="C:plasma membrane"/>
    <property type="evidence" value="ECO:0007669"/>
    <property type="project" value="UniProtKB-SubCell"/>
</dbReference>
<keyword evidence="4 11" id="KW-0808">Transferase</keyword>
<name>A0A7X6LS83_9CORY</name>
<evidence type="ECO:0000256" key="6">
    <source>
        <dbReference type="ARBA" id="ARBA00037281"/>
    </source>
</evidence>
<organism evidence="11 12">
    <name type="scientific">Corynebacterium mucifaciens</name>
    <dbReference type="NCBI Taxonomy" id="57171"/>
    <lineage>
        <taxon>Bacteria</taxon>
        <taxon>Bacillati</taxon>
        <taxon>Actinomycetota</taxon>
        <taxon>Actinomycetes</taxon>
        <taxon>Mycobacteriales</taxon>
        <taxon>Corynebacteriaceae</taxon>
        <taxon>Corynebacterium</taxon>
    </lineage>
</organism>
<comment type="caution">
    <text evidence="11">The sequence shown here is derived from an EMBL/GenBank/DDBJ whole genome shotgun (WGS) entry which is preliminary data.</text>
</comment>
<dbReference type="PANTHER" id="PTHR43646:SF2">
    <property type="entry name" value="GLYCOSYLTRANSFERASE 2-LIKE DOMAIN-CONTAINING PROTEIN"/>
    <property type="match status" value="1"/>
</dbReference>
<evidence type="ECO:0000313" key="11">
    <source>
        <dbReference type="EMBL" id="NKY69418.1"/>
    </source>
</evidence>
<comment type="pathway">
    <text evidence="7">Carotenoid biosynthesis; staphyloxanthin biosynthesis; staphyloxanthin from farnesyl diphosphate: step 4/5.</text>
</comment>
<dbReference type="InterPro" id="IPR029044">
    <property type="entry name" value="Nucleotide-diphossugar_trans"/>
</dbReference>
<dbReference type="InterPro" id="IPR001173">
    <property type="entry name" value="Glyco_trans_2-like"/>
</dbReference>
<keyword evidence="2" id="KW-1003">Cell membrane</keyword>
<comment type="subcellular location">
    <subcellularLocation>
        <location evidence="1">Cell membrane</location>
    </subcellularLocation>
</comment>
<dbReference type="AlphaFoldDB" id="A0A7X6LS83"/>
<evidence type="ECO:0000313" key="12">
    <source>
        <dbReference type="Proteomes" id="UP000554284"/>
    </source>
</evidence>
<evidence type="ECO:0000256" key="1">
    <source>
        <dbReference type="ARBA" id="ARBA00004236"/>
    </source>
</evidence>
<evidence type="ECO:0000256" key="5">
    <source>
        <dbReference type="ARBA" id="ARBA00023136"/>
    </source>
</evidence>
<accession>A0A7X6LS83</accession>
<dbReference type="Pfam" id="PF00535">
    <property type="entry name" value="Glycos_transf_2"/>
    <property type="match status" value="1"/>
</dbReference>
<gene>
    <name evidence="11" type="ORF">HF989_08590</name>
</gene>
<feature type="domain" description="Glycosyltransferase 2-like" evidence="10">
    <location>
        <begin position="20"/>
        <end position="135"/>
    </location>
</feature>
<evidence type="ECO:0000259" key="10">
    <source>
        <dbReference type="Pfam" id="PF00535"/>
    </source>
</evidence>
<dbReference type="Gene3D" id="3.90.550.10">
    <property type="entry name" value="Spore Coat Polysaccharide Biosynthesis Protein SpsA, Chain A"/>
    <property type="match status" value="1"/>
</dbReference>
<comment type="similarity">
    <text evidence="8">Belongs to the glycosyltransferase 2 family. CrtQ subfamily.</text>
</comment>
<dbReference type="PANTHER" id="PTHR43646">
    <property type="entry name" value="GLYCOSYLTRANSFERASE"/>
    <property type="match status" value="1"/>
</dbReference>
<evidence type="ECO:0000256" key="9">
    <source>
        <dbReference type="ARBA" id="ARBA00040345"/>
    </source>
</evidence>
<proteinExistence type="inferred from homology"/>